<dbReference type="EMBL" id="BBNU01000005">
    <property type="protein sequence ID" value="GAL79010.1"/>
    <property type="molecule type" value="Genomic_DNA"/>
</dbReference>
<dbReference type="Proteomes" id="UP000029643">
    <property type="component" value="Unassembled WGS sequence"/>
</dbReference>
<comment type="caution">
    <text evidence="1">The sequence shown here is derived from an EMBL/GenBank/DDBJ whole genome shotgun (WGS) entry which is preliminary data.</text>
</comment>
<dbReference type="STRING" id="221126.SAMN04489722_1088"/>
<protein>
    <recommendedName>
        <fullName evidence="3">TonB C-terminal domain-containing protein</fullName>
    </recommendedName>
</protein>
<dbReference type="AlphaFoldDB" id="A0A090WPL2"/>
<evidence type="ECO:0000313" key="2">
    <source>
        <dbReference type="Proteomes" id="UP000029643"/>
    </source>
</evidence>
<gene>
    <name evidence="1" type="ORF">JCM19274_4095</name>
</gene>
<sequence>MKEELQTFNWNDVDAYPSFSECDSVETKTDKKSCFENVLTLHIWEFLQREKIVVTKDVSDTIILSFRVSETGDLKLSNAKIDSVTRREIPEIEKLLYKSLEQLPPVFLQQNVDNKLKLNFSYQLL</sequence>
<reference evidence="1 2" key="1">
    <citation type="journal article" date="2014" name="Genome Announc.">
        <title>Draft Genome Sequences of Marine Flavobacterium Algibacter lectus Strains SS8 and NR4.</title>
        <authorList>
            <person name="Takatani N."/>
            <person name="Nakanishi M."/>
            <person name="Meirelles P."/>
            <person name="Mino S."/>
            <person name="Suda W."/>
            <person name="Oshima K."/>
            <person name="Hattori M."/>
            <person name="Ohkuma M."/>
            <person name="Hosokawa M."/>
            <person name="Miyashita K."/>
            <person name="Thompson F.L."/>
            <person name="Niwa A."/>
            <person name="Sawabe T."/>
            <person name="Sawabe T."/>
        </authorList>
    </citation>
    <scope>NUCLEOTIDE SEQUENCE [LARGE SCALE GENOMIC DNA]</scope>
    <source>
        <strain evidence="2">JCM19274</strain>
    </source>
</reference>
<evidence type="ECO:0008006" key="3">
    <source>
        <dbReference type="Google" id="ProtNLM"/>
    </source>
</evidence>
<organism evidence="1 2">
    <name type="scientific">Algibacter lectus</name>
    <dbReference type="NCBI Taxonomy" id="221126"/>
    <lineage>
        <taxon>Bacteria</taxon>
        <taxon>Pseudomonadati</taxon>
        <taxon>Bacteroidota</taxon>
        <taxon>Flavobacteriia</taxon>
        <taxon>Flavobacteriales</taxon>
        <taxon>Flavobacteriaceae</taxon>
        <taxon>Algibacter</taxon>
    </lineage>
</organism>
<name>A0A090WPL2_9FLAO</name>
<proteinExistence type="predicted"/>
<evidence type="ECO:0000313" key="1">
    <source>
        <dbReference type="EMBL" id="GAL79010.1"/>
    </source>
</evidence>
<accession>A0A090WPL2</accession>